<feature type="non-terminal residue" evidence="1">
    <location>
        <position position="104"/>
    </location>
</feature>
<reference evidence="1 2" key="1">
    <citation type="journal article" date="2019" name="Nat. Ecol. Evol.">
        <title>Megaphylogeny resolves global patterns of mushroom evolution.</title>
        <authorList>
            <person name="Varga T."/>
            <person name="Krizsan K."/>
            <person name="Foldi C."/>
            <person name="Dima B."/>
            <person name="Sanchez-Garcia M."/>
            <person name="Sanchez-Ramirez S."/>
            <person name="Szollosi G.J."/>
            <person name="Szarkandi J.G."/>
            <person name="Papp V."/>
            <person name="Albert L."/>
            <person name="Andreopoulos W."/>
            <person name="Angelini C."/>
            <person name="Antonin V."/>
            <person name="Barry K.W."/>
            <person name="Bougher N.L."/>
            <person name="Buchanan P."/>
            <person name="Buyck B."/>
            <person name="Bense V."/>
            <person name="Catcheside P."/>
            <person name="Chovatia M."/>
            <person name="Cooper J."/>
            <person name="Damon W."/>
            <person name="Desjardin D."/>
            <person name="Finy P."/>
            <person name="Geml J."/>
            <person name="Haridas S."/>
            <person name="Hughes K."/>
            <person name="Justo A."/>
            <person name="Karasinski D."/>
            <person name="Kautmanova I."/>
            <person name="Kiss B."/>
            <person name="Kocsube S."/>
            <person name="Kotiranta H."/>
            <person name="LaButti K.M."/>
            <person name="Lechner B.E."/>
            <person name="Liimatainen K."/>
            <person name="Lipzen A."/>
            <person name="Lukacs Z."/>
            <person name="Mihaltcheva S."/>
            <person name="Morgado L.N."/>
            <person name="Niskanen T."/>
            <person name="Noordeloos M.E."/>
            <person name="Ohm R.A."/>
            <person name="Ortiz-Santana B."/>
            <person name="Ovrebo C."/>
            <person name="Racz N."/>
            <person name="Riley R."/>
            <person name="Savchenko A."/>
            <person name="Shiryaev A."/>
            <person name="Soop K."/>
            <person name="Spirin V."/>
            <person name="Szebenyi C."/>
            <person name="Tomsovsky M."/>
            <person name="Tulloss R.E."/>
            <person name="Uehling J."/>
            <person name="Grigoriev I.V."/>
            <person name="Vagvolgyi C."/>
            <person name="Papp T."/>
            <person name="Martin F.M."/>
            <person name="Miettinen O."/>
            <person name="Hibbett D.S."/>
            <person name="Nagy L.G."/>
        </authorList>
    </citation>
    <scope>NUCLEOTIDE SEQUENCE [LARGE SCALE GENOMIC DNA]</scope>
    <source>
        <strain evidence="1 2">NL-1719</strain>
    </source>
</reference>
<keyword evidence="2" id="KW-1185">Reference proteome</keyword>
<accession>A0ACD2ZZK0</accession>
<dbReference type="Proteomes" id="UP000308600">
    <property type="component" value="Unassembled WGS sequence"/>
</dbReference>
<dbReference type="EMBL" id="ML209106">
    <property type="protein sequence ID" value="TFK59018.1"/>
    <property type="molecule type" value="Genomic_DNA"/>
</dbReference>
<protein>
    <submittedName>
        <fullName evidence="1">Uncharacterized protein</fullName>
    </submittedName>
</protein>
<name>A0ACD2ZZK0_9AGAR</name>
<sequence>MEYTNYHEKIVCKYSVELIGWTASTFTNPSELGSSLGPIMDLYNALTSGSCKWVKLTEAELQRRKDEHAAKVGSGEVAQKSRKTRKDAGRKRGPNRRTKGRRAA</sequence>
<evidence type="ECO:0000313" key="1">
    <source>
        <dbReference type="EMBL" id="TFK59018.1"/>
    </source>
</evidence>
<organism evidence="1 2">
    <name type="scientific">Pluteus cervinus</name>
    <dbReference type="NCBI Taxonomy" id="181527"/>
    <lineage>
        <taxon>Eukaryota</taxon>
        <taxon>Fungi</taxon>
        <taxon>Dikarya</taxon>
        <taxon>Basidiomycota</taxon>
        <taxon>Agaricomycotina</taxon>
        <taxon>Agaricomycetes</taxon>
        <taxon>Agaricomycetidae</taxon>
        <taxon>Agaricales</taxon>
        <taxon>Pluteineae</taxon>
        <taxon>Pluteaceae</taxon>
        <taxon>Pluteus</taxon>
    </lineage>
</organism>
<evidence type="ECO:0000313" key="2">
    <source>
        <dbReference type="Proteomes" id="UP000308600"/>
    </source>
</evidence>
<proteinExistence type="predicted"/>
<gene>
    <name evidence="1" type="ORF">BDN72DRAFT_732680</name>
</gene>